<keyword evidence="11 17" id="KW-0472">Membrane</keyword>
<reference evidence="20" key="1">
    <citation type="journal article" date="2022" name="bioRxiv">
        <title>Sequencing and chromosome-scale assembly of the giantPleurodeles waltlgenome.</title>
        <authorList>
            <person name="Brown T."/>
            <person name="Elewa A."/>
            <person name="Iarovenko S."/>
            <person name="Subramanian E."/>
            <person name="Araus A.J."/>
            <person name="Petzold A."/>
            <person name="Susuki M."/>
            <person name="Suzuki K.-i.T."/>
            <person name="Hayashi T."/>
            <person name="Toyoda A."/>
            <person name="Oliveira C."/>
            <person name="Osipova E."/>
            <person name="Leigh N.D."/>
            <person name="Simon A."/>
            <person name="Yun M.H."/>
        </authorList>
    </citation>
    <scope>NUCLEOTIDE SEQUENCE</scope>
    <source>
        <strain evidence="20">20211129_DDA</strain>
        <tissue evidence="20">Liver</tissue>
    </source>
</reference>
<dbReference type="InterPro" id="IPR003599">
    <property type="entry name" value="Ig_sub"/>
</dbReference>
<accession>A0AAV7NZC2</accession>
<keyword evidence="12" id="KW-1015">Disulfide bond</keyword>
<evidence type="ECO:0000259" key="19">
    <source>
        <dbReference type="PROSITE" id="PS50835"/>
    </source>
</evidence>
<evidence type="ECO:0000256" key="3">
    <source>
        <dbReference type="ARBA" id="ARBA00004489"/>
    </source>
</evidence>
<gene>
    <name evidence="20" type="ORF">NDU88_007933</name>
</gene>
<name>A0AAV7NZC2_PLEWA</name>
<feature type="domain" description="Ig-like" evidence="19">
    <location>
        <begin position="237"/>
        <end position="322"/>
    </location>
</feature>
<dbReference type="Pfam" id="PF13927">
    <property type="entry name" value="Ig_3"/>
    <property type="match status" value="1"/>
</dbReference>
<keyword evidence="5 17" id="KW-0812">Transmembrane</keyword>
<dbReference type="PROSITE" id="PS50835">
    <property type="entry name" value="IG_LIKE"/>
    <property type="match status" value="4"/>
</dbReference>
<dbReference type="PANTHER" id="PTHR11973">
    <property type="entry name" value="CELL SURFACE GLYCOPROTEIN MUC18-RELATED"/>
    <property type="match status" value="1"/>
</dbReference>
<evidence type="ECO:0000256" key="11">
    <source>
        <dbReference type="ARBA" id="ARBA00023136"/>
    </source>
</evidence>
<evidence type="ECO:0000256" key="8">
    <source>
        <dbReference type="ARBA" id="ARBA00022889"/>
    </source>
</evidence>
<protein>
    <recommendedName>
        <fullName evidence="19">Ig-like domain-containing protein</fullName>
    </recommendedName>
</protein>
<dbReference type="GO" id="GO:0030425">
    <property type="term" value="C:dendrite"/>
    <property type="evidence" value="ECO:0007669"/>
    <property type="project" value="UniProtKB-SubCell"/>
</dbReference>
<proteinExistence type="predicted"/>
<evidence type="ECO:0000256" key="17">
    <source>
        <dbReference type="SAM" id="Phobius"/>
    </source>
</evidence>
<evidence type="ECO:0000256" key="4">
    <source>
        <dbReference type="ARBA" id="ARBA00022475"/>
    </source>
</evidence>
<evidence type="ECO:0000256" key="18">
    <source>
        <dbReference type="SAM" id="SignalP"/>
    </source>
</evidence>
<feature type="transmembrane region" description="Helical" evidence="17">
    <location>
        <begin position="518"/>
        <end position="540"/>
    </location>
</feature>
<keyword evidence="18" id="KW-0732">Signal</keyword>
<keyword evidence="10" id="KW-1064">Adaptive immunity</keyword>
<keyword evidence="4" id="KW-1003">Cell membrane</keyword>
<dbReference type="Pfam" id="PF08205">
    <property type="entry name" value="C2-set_2"/>
    <property type="match status" value="1"/>
</dbReference>
<dbReference type="GO" id="GO:0007155">
    <property type="term" value="P:cell adhesion"/>
    <property type="evidence" value="ECO:0007669"/>
    <property type="project" value="UniProtKB-KW"/>
</dbReference>
<comment type="caution">
    <text evidence="20">The sequence shown here is derived from an EMBL/GenBank/DDBJ whole genome shotgun (WGS) entry which is preliminary data.</text>
</comment>
<comment type="subcellular location">
    <subcellularLocation>
        <location evidence="1">Cell membrane</location>
        <topology evidence="1">Single-pass type I membrane protein</topology>
    </subcellularLocation>
    <subcellularLocation>
        <location evidence="3">Cell projection</location>
        <location evidence="3">Axon</location>
    </subcellularLocation>
    <subcellularLocation>
        <location evidence="2">Cell projection</location>
        <location evidence="2">Dendrite</location>
    </subcellularLocation>
</comment>
<evidence type="ECO:0000256" key="13">
    <source>
        <dbReference type="ARBA" id="ARBA00023180"/>
    </source>
</evidence>
<dbReference type="SMART" id="SM00408">
    <property type="entry name" value="IGc2"/>
    <property type="match status" value="4"/>
</dbReference>
<keyword evidence="6" id="KW-0677">Repeat</keyword>
<keyword evidence="9 17" id="KW-1133">Transmembrane helix</keyword>
<keyword evidence="13" id="KW-0325">Glycoprotein</keyword>
<dbReference type="GO" id="GO:0030424">
    <property type="term" value="C:axon"/>
    <property type="evidence" value="ECO:0007669"/>
    <property type="project" value="UniProtKB-SubCell"/>
</dbReference>
<evidence type="ECO:0000313" key="20">
    <source>
        <dbReference type="EMBL" id="KAJ1119748.1"/>
    </source>
</evidence>
<dbReference type="InterPro" id="IPR007110">
    <property type="entry name" value="Ig-like_dom"/>
</dbReference>
<dbReference type="InterPro" id="IPR013783">
    <property type="entry name" value="Ig-like_fold"/>
</dbReference>
<dbReference type="GO" id="GO:0002250">
    <property type="term" value="P:adaptive immune response"/>
    <property type="evidence" value="ECO:0007669"/>
    <property type="project" value="UniProtKB-KW"/>
</dbReference>
<dbReference type="InterPro" id="IPR051116">
    <property type="entry name" value="Surface_Rcpt/Adhesion_Mol"/>
</dbReference>
<dbReference type="Pfam" id="PF07679">
    <property type="entry name" value="I-set"/>
    <property type="match status" value="1"/>
</dbReference>
<feature type="compositionally biased region" description="Basic and acidic residues" evidence="16">
    <location>
        <begin position="550"/>
        <end position="573"/>
    </location>
</feature>
<feature type="domain" description="Ig-like" evidence="19">
    <location>
        <begin position="339"/>
        <end position="400"/>
    </location>
</feature>
<evidence type="ECO:0000256" key="7">
    <source>
        <dbReference type="ARBA" id="ARBA00022859"/>
    </source>
</evidence>
<keyword evidence="21" id="KW-1185">Reference proteome</keyword>
<keyword evidence="7" id="KW-0391">Immunity</keyword>
<dbReference type="EMBL" id="JANPWB010000012">
    <property type="protein sequence ID" value="KAJ1119748.1"/>
    <property type="molecule type" value="Genomic_DNA"/>
</dbReference>
<evidence type="ECO:0000256" key="12">
    <source>
        <dbReference type="ARBA" id="ARBA00023157"/>
    </source>
</evidence>
<dbReference type="PANTHER" id="PTHR11973:SF2">
    <property type="entry name" value="CD166 ANTIGEN"/>
    <property type="match status" value="1"/>
</dbReference>
<feature type="domain" description="Ig-like" evidence="19">
    <location>
        <begin position="126"/>
        <end position="233"/>
    </location>
</feature>
<evidence type="ECO:0000256" key="15">
    <source>
        <dbReference type="ARBA" id="ARBA00023319"/>
    </source>
</evidence>
<evidence type="ECO:0000256" key="1">
    <source>
        <dbReference type="ARBA" id="ARBA00004251"/>
    </source>
</evidence>
<evidence type="ECO:0000256" key="9">
    <source>
        <dbReference type="ARBA" id="ARBA00022989"/>
    </source>
</evidence>
<evidence type="ECO:0000256" key="6">
    <source>
        <dbReference type="ARBA" id="ARBA00022737"/>
    </source>
</evidence>
<dbReference type="AlphaFoldDB" id="A0AAV7NZC2"/>
<evidence type="ECO:0000256" key="2">
    <source>
        <dbReference type="ARBA" id="ARBA00004279"/>
    </source>
</evidence>
<evidence type="ECO:0000256" key="5">
    <source>
        <dbReference type="ARBA" id="ARBA00022692"/>
    </source>
</evidence>
<feature type="domain" description="Ig-like" evidence="19">
    <location>
        <begin position="407"/>
        <end position="491"/>
    </location>
</feature>
<keyword evidence="8" id="KW-0130">Cell adhesion</keyword>
<sequence length="573" mass="61679">MWRAAWLCALGALLSAGPGLATRTVRGRYNQTLAVPCGRAAPPELLFVKWKYENPDGSAVFMAFRKNSTVKYENLPEYAGRLELGPDFTLSIAGARVSDERRLVCMLVTEDNVYEEPTAVRVFKTPARPQIQGQAPFLPAGELAMLGECVAQDSYPEANLTWYKDGKPLEPADGTVLIEPSREQDPASRLHTVRSILSYQASKETAGARFTCSATSQGPEGPESETSEPAAFEVHHPTQQLSIDTVPPAGTYKEGDNITLSCSADGNPPPQEFVFYFPGNDKGTPGKSSITLTDLRRSGSGGYTCGLADTSLTSPAIDVTVHYLDLSMSPNGSVTRLVGDALQVTCTPISSEKASVVWMKDGIPLPSQPSFASLQYKDAGTYSCESILTARGLKKMQTLSITVEGKPRLKVSKEANKDGKTKTVTCQVEGYPKATVRWVGSNGQDLNGTKETDYANHKFSSKLTISPAENATLTCIAENRVDRTALSINVSAINIPEPDEPEEEAKDGDQRASDQAKLVVGIVVGLLLAALVAGAAYWFYSKRVKAGPRSADKELGNGEETKALDENNHKTEA</sequence>
<dbReference type="InterPro" id="IPR013098">
    <property type="entry name" value="Ig_I-set"/>
</dbReference>
<keyword evidence="15" id="KW-0393">Immunoglobulin domain</keyword>
<dbReference type="InterPro" id="IPR036179">
    <property type="entry name" value="Ig-like_dom_sf"/>
</dbReference>
<dbReference type="SMART" id="SM00409">
    <property type="entry name" value="IG"/>
    <property type="match status" value="4"/>
</dbReference>
<feature type="region of interest" description="Disordered" evidence="16">
    <location>
        <begin position="548"/>
        <end position="573"/>
    </location>
</feature>
<dbReference type="InterPro" id="IPR013162">
    <property type="entry name" value="CD80_C2-set"/>
</dbReference>
<dbReference type="CDD" id="cd00096">
    <property type="entry name" value="Ig"/>
    <property type="match status" value="1"/>
</dbReference>
<keyword evidence="14" id="KW-0966">Cell projection</keyword>
<dbReference type="Proteomes" id="UP001066276">
    <property type="component" value="Chromosome 8"/>
</dbReference>
<feature type="signal peptide" evidence="18">
    <location>
        <begin position="1"/>
        <end position="21"/>
    </location>
</feature>
<organism evidence="20 21">
    <name type="scientific">Pleurodeles waltl</name>
    <name type="common">Iberian ribbed newt</name>
    <dbReference type="NCBI Taxonomy" id="8319"/>
    <lineage>
        <taxon>Eukaryota</taxon>
        <taxon>Metazoa</taxon>
        <taxon>Chordata</taxon>
        <taxon>Craniata</taxon>
        <taxon>Vertebrata</taxon>
        <taxon>Euteleostomi</taxon>
        <taxon>Amphibia</taxon>
        <taxon>Batrachia</taxon>
        <taxon>Caudata</taxon>
        <taxon>Salamandroidea</taxon>
        <taxon>Salamandridae</taxon>
        <taxon>Pleurodelinae</taxon>
        <taxon>Pleurodeles</taxon>
    </lineage>
</organism>
<evidence type="ECO:0000256" key="14">
    <source>
        <dbReference type="ARBA" id="ARBA00023273"/>
    </source>
</evidence>
<evidence type="ECO:0000313" key="21">
    <source>
        <dbReference type="Proteomes" id="UP001066276"/>
    </source>
</evidence>
<feature type="chain" id="PRO_5043451283" description="Ig-like domain-containing protein" evidence="18">
    <location>
        <begin position="22"/>
        <end position="573"/>
    </location>
</feature>
<dbReference type="InterPro" id="IPR003598">
    <property type="entry name" value="Ig_sub2"/>
</dbReference>
<evidence type="ECO:0000256" key="16">
    <source>
        <dbReference type="SAM" id="MobiDB-lite"/>
    </source>
</evidence>
<dbReference type="Gene3D" id="2.60.40.10">
    <property type="entry name" value="Immunoglobulins"/>
    <property type="match status" value="5"/>
</dbReference>
<evidence type="ECO:0000256" key="10">
    <source>
        <dbReference type="ARBA" id="ARBA00023130"/>
    </source>
</evidence>
<dbReference type="SUPFAM" id="SSF48726">
    <property type="entry name" value="Immunoglobulin"/>
    <property type="match status" value="4"/>
</dbReference>
<dbReference type="GO" id="GO:0005886">
    <property type="term" value="C:plasma membrane"/>
    <property type="evidence" value="ECO:0007669"/>
    <property type="project" value="UniProtKB-SubCell"/>
</dbReference>